<name>A0AA36J0E9_9DINO</name>
<dbReference type="PANTHER" id="PTHR22604">
    <property type="entry name" value="OXIDOREDUCTASES"/>
    <property type="match status" value="1"/>
</dbReference>
<dbReference type="InterPro" id="IPR055170">
    <property type="entry name" value="GFO_IDH_MocA-like_dom"/>
</dbReference>
<dbReference type="AlphaFoldDB" id="A0AA36J0E9"/>
<evidence type="ECO:0000256" key="2">
    <source>
        <dbReference type="ARBA" id="ARBA00023002"/>
    </source>
</evidence>
<keyword evidence="9" id="KW-1185">Reference proteome</keyword>
<dbReference type="Gene3D" id="3.30.360.10">
    <property type="entry name" value="Dihydrodipicolinate Reductase, domain 2"/>
    <property type="match status" value="1"/>
</dbReference>
<evidence type="ECO:0000313" key="8">
    <source>
        <dbReference type="EMBL" id="CAJ1396204.1"/>
    </source>
</evidence>
<dbReference type="InterPro" id="IPR000683">
    <property type="entry name" value="Gfo/Idh/MocA-like_OxRdtase_N"/>
</dbReference>
<dbReference type="Proteomes" id="UP001178507">
    <property type="component" value="Unassembled WGS sequence"/>
</dbReference>
<reference evidence="8" key="1">
    <citation type="submission" date="2023-08" db="EMBL/GenBank/DDBJ databases">
        <authorList>
            <person name="Chen Y."/>
            <person name="Shah S."/>
            <person name="Dougan E. K."/>
            <person name="Thang M."/>
            <person name="Chan C."/>
        </authorList>
    </citation>
    <scope>NUCLEOTIDE SEQUENCE</scope>
</reference>
<feature type="domain" description="Gfo/Idh/MocA-like oxidoreductase N-terminal" evidence="6">
    <location>
        <begin position="1"/>
        <end position="118"/>
    </location>
</feature>
<organism evidence="8 9">
    <name type="scientific">Effrenium voratum</name>
    <dbReference type="NCBI Taxonomy" id="2562239"/>
    <lineage>
        <taxon>Eukaryota</taxon>
        <taxon>Sar</taxon>
        <taxon>Alveolata</taxon>
        <taxon>Dinophyceae</taxon>
        <taxon>Suessiales</taxon>
        <taxon>Symbiodiniaceae</taxon>
        <taxon>Effrenium</taxon>
    </lineage>
</organism>
<sequence length="350" mass="37488">MRWAVLGTGQIAHDFTIAMLAAPKEQIVAVASRALERSKEFAEKHNVPKAYGSYDEALEDPEVDIVYVAAATSCHVQLACAALGKKKPVLVEKPAGVNAREVRQLLETAQKNDTFLMEGVWMHFFPVVRALSDAMKRGDIGDITSVHASFGWMNPVDVNPGVEDVTQGGGGLLAVGIYLIHLAMLAFNGAKPEKVEAVGELGPKGGDVRTSMVLGWSGGRQAMLAVSLRDNYAGSAVIYGTKAKISIPFPFLCPTSATVEPYDPKEMPTSISEGLPCAEATTNAAGELISNKFNLINSAGLAYEANRVAADVSQGKKENEHVSHELSLAVIEVMDKVREKIGLCYPADKY</sequence>
<dbReference type="PANTHER" id="PTHR22604:SF105">
    <property type="entry name" value="TRANS-1,2-DIHYDROBENZENE-1,2-DIOL DEHYDROGENASE"/>
    <property type="match status" value="1"/>
</dbReference>
<evidence type="ECO:0000256" key="3">
    <source>
        <dbReference type="ARBA" id="ARBA00038984"/>
    </source>
</evidence>
<comment type="caution">
    <text evidence="8">The sequence shown here is derived from an EMBL/GenBank/DDBJ whole genome shotgun (WGS) entry which is preliminary data.</text>
</comment>
<evidence type="ECO:0000256" key="4">
    <source>
        <dbReference type="ARBA" id="ARBA00042988"/>
    </source>
</evidence>
<evidence type="ECO:0000256" key="1">
    <source>
        <dbReference type="ARBA" id="ARBA00010928"/>
    </source>
</evidence>
<evidence type="ECO:0000259" key="6">
    <source>
        <dbReference type="Pfam" id="PF01408"/>
    </source>
</evidence>
<keyword evidence="2" id="KW-0560">Oxidoreductase</keyword>
<protein>
    <recommendedName>
        <fullName evidence="3">D-xylose 1-dehydrogenase (NADP(+), D-xylono-1,5-lactone-forming)</fullName>
        <ecNumber evidence="3">1.1.1.179</ecNumber>
    </recommendedName>
    <alternativeName>
        <fullName evidence="4">D-xylose-NADP dehydrogenase</fullName>
    </alternativeName>
</protein>
<dbReference type="GO" id="GO:0000166">
    <property type="term" value="F:nucleotide binding"/>
    <property type="evidence" value="ECO:0007669"/>
    <property type="project" value="InterPro"/>
</dbReference>
<feature type="domain" description="GFO/IDH/MocA-like oxidoreductase" evidence="7">
    <location>
        <begin position="128"/>
        <end position="245"/>
    </location>
</feature>
<dbReference type="SUPFAM" id="SSF51735">
    <property type="entry name" value="NAD(P)-binding Rossmann-fold domains"/>
    <property type="match status" value="1"/>
</dbReference>
<dbReference type="InterPro" id="IPR036291">
    <property type="entry name" value="NAD(P)-bd_dom_sf"/>
</dbReference>
<evidence type="ECO:0000259" key="7">
    <source>
        <dbReference type="Pfam" id="PF22725"/>
    </source>
</evidence>
<comment type="catalytic activity">
    <reaction evidence="5">
        <text>D-xylose + NADP(+) = D-xylono-1,5-lactone + NADPH + H(+)</text>
        <dbReference type="Rhea" id="RHEA:22000"/>
        <dbReference type="ChEBI" id="CHEBI:15378"/>
        <dbReference type="ChEBI" id="CHEBI:15867"/>
        <dbReference type="ChEBI" id="CHEBI:53455"/>
        <dbReference type="ChEBI" id="CHEBI:57783"/>
        <dbReference type="ChEBI" id="CHEBI:58349"/>
        <dbReference type="EC" id="1.1.1.179"/>
    </reaction>
</comment>
<comment type="similarity">
    <text evidence="1">Belongs to the Gfo/Idh/MocA family.</text>
</comment>
<proteinExistence type="inferred from homology"/>
<accession>A0AA36J0E9</accession>
<dbReference type="Pfam" id="PF01408">
    <property type="entry name" value="GFO_IDH_MocA"/>
    <property type="match status" value="1"/>
</dbReference>
<dbReference type="EC" id="1.1.1.179" evidence="3"/>
<evidence type="ECO:0000313" key="9">
    <source>
        <dbReference type="Proteomes" id="UP001178507"/>
    </source>
</evidence>
<gene>
    <name evidence="8" type="ORF">EVOR1521_LOCUS20475</name>
</gene>
<dbReference type="Gene3D" id="3.40.50.720">
    <property type="entry name" value="NAD(P)-binding Rossmann-like Domain"/>
    <property type="match status" value="1"/>
</dbReference>
<dbReference type="InterPro" id="IPR050984">
    <property type="entry name" value="Gfo/Idh/MocA_domain"/>
</dbReference>
<dbReference type="GO" id="GO:0047837">
    <property type="term" value="F:D-xylose 1-dehydrogenase (NADP+) activity"/>
    <property type="evidence" value="ECO:0007669"/>
    <property type="project" value="UniProtKB-EC"/>
</dbReference>
<evidence type="ECO:0000256" key="5">
    <source>
        <dbReference type="ARBA" id="ARBA00049233"/>
    </source>
</evidence>
<dbReference type="EMBL" id="CAUJNA010003221">
    <property type="protein sequence ID" value="CAJ1396204.1"/>
    <property type="molecule type" value="Genomic_DNA"/>
</dbReference>
<dbReference type="Pfam" id="PF22725">
    <property type="entry name" value="GFO_IDH_MocA_C3"/>
    <property type="match status" value="1"/>
</dbReference>
<dbReference type="SUPFAM" id="SSF55347">
    <property type="entry name" value="Glyceraldehyde-3-phosphate dehydrogenase-like, C-terminal domain"/>
    <property type="match status" value="1"/>
</dbReference>